<evidence type="ECO:0000256" key="2">
    <source>
        <dbReference type="SAM" id="SignalP"/>
    </source>
</evidence>
<proteinExistence type="predicted"/>
<accession>A0A1G4I7F9</accession>
<dbReference type="Proteomes" id="UP000195570">
    <property type="component" value="Unassembled WGS sequence"/>
</dbReference>
<keyword evidence="4" id="KW-1185">Reference proteome</keyword>
<feature type="compositionally biased region" description="Basic and acidic residues" evidence="1">
    <location>
        <begin position="232"/>
        <end position="249"/>
    </location>
</feature>
<feature type="region of interest" description="Disordered" evidence="1">
    <location>
        <begin position="103"/>
        <end position="218"/>
    </location>
</feature>
<feature type="compositionally biased region" description="Basic and acidic residues" evidence="1">
    <location>
        <begin position="121"/>
        <end position="147"/>
    </location>
</feature>
<evidence type="ECO:0000256" key="1">
    <source>
        <dbReference type="SAM" id="MobiDB-lite"/>
    </source>
</evidence>
<dbReference type="VEuPathDB" id="TriTrypDB:TEOVI_000668900"/>
<dbReference type="EMBL" id="CZPT02000847">
    <property type="protein sequence ID" value="SCU67914.1"/>
    <property type="molecule type" value="Genomic_DNA"/>
</dbReference>
<evidence type="ECO:0000313" key="4">
    <source>
        <dbReference type="Proteomes" id="UP000195570"/>
    </source>
</evidence>
<sequence>MLKNKTVLLLILEAFVSSVVFPVNAGVQVVFEKQPLEREFGYRPQAQQLPRGSLATNAGGGSKGGPLTGMKLDVKAVKGKGTGGKVKPESVILENRNKSVAEVLQPGREYTPAPLNSRQHANRDAKESEATKKGGGNGDDKKGRKEGALGTQGTQHDEKHVAQPRPHGVVLEPKPRSTQGVEGEDEHPVRKETEISRWQETQRDEKHESRPQPQSVVSVTAEVNALGMKARQVGEQRSEEGSSQREESATYKVHTVILSTVLNFLFS</sequence>
<comment type="caution">
    <text evidence="3">The sequence shown here is derived from an EMBL/GenBank/DDBJ whole genome shotgun (WGS) entry which is preliminary data.</text>
</comment>
<feature type="signal peptide" evidence="2">
    <location>
        <begin position="1"/>
        <end position="25"/>
    </location>
</feature>
<gene>
    <name evidence="3" type="ORF">TEOVI_000668900</name>
</gene>
<feature type="chain" id="PRO_5009235246" description="Expression site-associated gene 9 (ESAG9) protein" evidence="2">
    <location>
        <begin position="26"/>
        <end position="267"/>
    </location>
</feature>
<reference evidence="3" key="1">
    <citation type="submission" date="2016-09" db="EMBL/GenBank/DDBJ databases">
        <authorList>
            <person name="Hebert L."/>
            <person name="Moumen B."/>
        </authorList>
    </citation>
    <scope>NUCLEOTIDE SEQUENCE [LARGE SCALE GENOMIC DNA]</scope>
    <source>
        <strain evidence="3">OVI</strain>
    </source>
</reference>
<feature type="compositionally biased region" description="Basic and acidic residues" evidence="1">
    <location>
        <begin position="186"/>
        <end position="210"/>
    </location>
</feature>
<dbReference type="GeneID" id="92380623"/>
<organism evidence="3 4">
    <name type="scientific">Trypanosoma equiperdum</name>
    <dbReference type="NCBI Taxonomy" id="5694"/>
    <lineage>
        <taxon>Eukaryota</taxon>
        <taxon>Discoba</taxon>
        <taxon>Euglenozoa</taxon>
        <taxon>Kinetoplastea</taxon>
        <taxon>Metakinetoplastina</taxon>
        <taxon>Trypanosomatida</taxon>
        <taxon>Trypanosomatidae</taxon>
        <taxon>Trypanosoma</taxon>
    </lineage>
</organism>
<dbReference type="AlphaFoldDB" id="A0A1G4I7F9"/>
<feature type="region of interest" description="Disordered" evidence="1">
    <location>
        <begin position="42"/>
        <end position="70"/>
    </location>
</feature>
<dbReference type="RefSeq" id="XP_067079166.1">
    <property type="nucleotide sequence ID" value="XM_067223065.1"/>
</dbReference>
<feature type="compositionally biased region" description="Gly residues" evidence="1">
    <location>
        <begin position="58"/>
        <end position="67"/>
    </location>
</feature>
<evidence type="ECO:0000313" key="3">
    <source>
        <dbReference type="EMBL" id="SCU67914.1"/>
    </source>
</evidence>
<evidence type="ECO:0008006" key="5">
    <source>
        <dbReference type="Google" id="ProtNLM"/>
    </source>
</evidence>
<feature type="compositionally biased region" description="Polar residues" evidence="1">
    <location>
        <begin position="45"/>
        <end position="56"/>
    </location>
</feature>
<name>A0A1G4I7F9_TRYEQ</name>
<keyword evidence="2" id="KW-0732">Signal</keyword>
<protein>
    <recommendedName>
        <fullName evidence="5">Expression site-associated gene 9 (ESAG9) protein</fullName>
    </recommendedName>
</protein>
<feature type="region of interest" description="Disordered" evidence="1">
    <location>
        <begin position="230"/>
        <end position="249"/>
    </location>
</feature>